<dbReference type="Pfam" id="PF13561">
    <property type="entry name" value="adh_short_C2"/>
    <property type="match status" value="1"/>
</dbReference>
<dbReference type="InterPro" id="IPR036291">
    <property type="entry name" value="NAD(P)-bd_dom_sf"/>
</dbReference>
<dbReference type="AlphaFoldDB" id="A0A7C1JLQ1"/>
<sequence>MAEERWLEGMVALVTGAGRGEDGGGGAGIARHLARRGARIAVNDISEEFAQATVEQIRQRGGDAIAVVGDVSNPVDADRIVDETVRHYGRIDILVNNAAISGLIPAVERLPDEIWHHQLAVDLDGPFYMSRAALRYMIPQRFGRIVNISSFAAVRTGFVGGVTYTTAKTGLLGLTRQLAYEVAQYGITVNALMPTGLLNPRVLRLRPDWVQGEGPYRAIHPEEELGWIVAYLCHPSMTAISGAAIPVDRGVSNGIGDFAELKRRSGKDTGE</sequence>
<dbReference type="PRINTS" id="PR00080">
    <property type="entry name" value="SDRFAMILY"/>
</dbReference>
<comment type="caution">
    <text evidence="2">The sequence shown here is derived from an EMBL/GenBank/DDBJ whole genome shotgun (WGS) entry which is preliminary data.</text>
</comment>
<evidence type="ECO:0000313" key="2">
    <source>
        <dbReference type="EMBL" id="HEF64056.1"/>
    </source>
</evidence>
<proteinExistence type="inferred from homology"/>
<reference evidence="2" key="1">
    <citation type="journal article" date="2020" name="mSystems">
        <title>Genome- and Community-Level Interaction Insights into Carbon Utilization and Element Cycling Functions of Hydrothermarchaeota in Hydrothermal Sediment.</title>
        <authorList>
            <person name="Zhou Z."/>
            <person name="Liu Y."/>
            <person name="Xu W."/>
            <person name="Pan J."/>
            <person name="Luo Z.H."/>
            <person name="Li M."/>
        </authorList>
    </citation>
    <scope>NUCLEOTIDE SEQUENCE [LARGE SCALE GENOMIC DNA]</scope>
    <source>
        <strain evidence="2">SpSt-222</strain>
    </source>
</reference>
<dbReference type="SUPFAM" id="SSF51735">
    <property type="entry name" value="NAD(P)-binding Rossmann-fold domains"/>
    <property type="match status" value="1"/>
</dbReference>
<dbReference type="FunFam" id="3.40.50.720:FF:000084">
    <property type="entry name" value="Short-chain dehydrogenase reductase"/>
    <property type="match status" value="1"/>
</dbReference>
<dbReference type="InterPro" id="IPR050259">
    <property type="entry name" value="SDR"/>
</dbReference>
<dbReference type="PANTHER" id="PTHR42879:SF2">
    <property type="entry name" value="3-OXOACYL-[ACYL-CARRIER-PROTEIN] REDUCTASE FABG"/>
    <property type="match status" value="1"/>
</dbReference>
<accession>A0A7C1JLQ1</accession>
<dbReference type="EMBL" id="DSJL01000001">
    <property type="protein sequence ID" value="HEF64056.1"/>
    <property type="molecule type" value="Genomic_DNA"/>
</dbReference>
<dbReference type="InterPro" id="IPR002347">
    <property type="entry name" value="SDR_fam"/>
</dbReference>
<organism evidence="2">
    <name type="scientific">Thermomicrobium roseum</name>
    <dbReference type="NCBI Taxonomy" id="500"/>
    <lineage>
        <taxon>Bacteria</taxon>
        <taxon>Pseudomonadati</taxon>
        <taxon>Thermomicrobiota</taxon>
        <taxon>Thermomicrobia</taxon>
        <taxon>Thermomicrobiales</taxon>
        <taxon>Thermomicrobiaceae</taxon>
        <taxon>Thermomicrobium</taxon>
    </lineage>
</organism>
<gene>
    <name evidence="2" type="ORF">ENP47_00360</name>
</gene>
<dbReference type="Gene3D" id="3.40.50.720">
    <property type="entry name" value="NAD(P)-binding Rossmann-like Domain"/>
    <property type="match status" value="1"/>
</dbReference>
<protein>
    <submittedName>
        <fullName evidence="2">SDR family oxidoreductase</fullName>
    </submittedName>
</protein>
<dbReference type="PRINTS" id="PR00081">
    <property type="entry name" value="GDHRDH"/>
</dbReference>
<dbReference type="CDD" id="cd05233">
    <property type="entry name" value="SDR_c"/>
    <property type="match status" value="1"/>
</dbReference>
<name>A0A7C1JLQ1_THERO</name>
<evidence type="ECO:0000256" key="1">
    <source>
        <dbReference type="ARBA" id="ARBA00006484"/>
    </source>
</evidence>
<comment type="similarity">
    <text evidence="1">Belongs to the short-chain dehydrogenases/reductases (SDR) family.</text>
</comment>
<dbReference type="PANTHER" id="PTHR42879">
    <property type="entry name" value="3-OXOACYL-(ACYL-CARRIER-PROTEIN) REDUCTASE"/>
    <property type="match status" value="1"/>
</dbReference>